<evidence type="ECO:0000259" key="1">
    <source>
        <dbReference type="Pfam" id="PF01882"/>
    </source>
</evidence>
<protein>
    <submittedName>
        <fullName evidence="2">DUF58 domain-containing protein</fullName>
    </submittedName>
</protein>
<dbReference type="PANTHER" id="PTHR33608">
    <property type="entry name" value="BLL2464 PROTEIN"/>
    <property type="match status" value="1"/>
</dbReference>
<evidence type="ECO:0000313" key="2">
    <source>
        <dbReference type="EMBL" id="GAA6168627.1"/>
    </source>
</evidence>
<evidence type="ECO:0000313" key="3">
    <source>
        <dbReference type="Proteomes" id="UP001465153"/>
    </source>
</evidence>
<sequence>MSLNEELAPRGAYSKLQDLLKTRFLVSNLTLKITRPSAGVINGPLRTQFKGRGMEFEEVRIYQPGDDIRTIDWRVTARTQVPYTKLFKEERERPVVLIVDQRANMFFGSRTCFKSVYATHLAAMLGWMALNQNDRIGALIFGDEKQCDVRPRRGKHAQMELVHRLIEFNEQLTSPVASDKQQSLEQMVMEAHRIAKPGTSVLIISDFHDFTDECEKQLALMCRHCDVNLFHVFDQLETQLPEEELMISDGKKRLKLSGHNKSFNQTFREQFQEKENKLQSFANKRLIPLIIANTLNEPSNLIRAIYGKGKTNASKKKKKS</sequence>
<name>A0ABQ0AAE5_9GAMM</name>
<dbReference type="Pfam" id="PF01882">
    <property type="entry name" value="DUF58"/>
    <property type="match status" value="1"/>
</dbReference>
<dbReference type="Proteomes" id="UP001465153">
    <property type="component" value="Unassembled WGS sequence"/>
</dbReference>
<keyword evidence="3" id="KW-1185">Reference proteome</keyword>
<dbReference type="PANTHER" id="PTHR33608:SF12">
    <property type="entry name" value="DUF58 DOMAIN-CONTAINING PROTEIN"/>
    <property type="match status" value="1"/>
</dbReference>
<dbReference type="EMBL" id="BAABWN010000007">
    <property type="protein sequence ID" value="GAA6168627.1"/>
    <property type="molecule type" value="Genomic_DNA"/>
</dbReference>
<organism evidence="2 3">
    <name type="scientific">Sessilibacter corallicola</name>
    <dbReference type="NCBI Taxonomy" id="2904075"/>
    <lineage>
        <taxon>Bacteria</taxon>
        <taxon>Pseudomonadati</taxon>
        <taxon>Pseudomonadota</taxon>
        <taxon>Gammaproteobacteria</taxon>
        <taxon>Cellvibrionales</taxon>
        <taxon>Cellvibrionaceae</taxon>
        <taxon>Sessilibacter</taxon>
    </lineage>
</organism>
<gene>
    <name evidence="2" type="ORF">NBRC116591_24380</name>
</gene>
<accession>A0ABQ0AAE5</accession>
<dbReference type="RefSeq" id="WP_233089133.1">
    <property type="nucleotide sequence ID" value="NZ_BAABWN010000007.1"/>
</dbReference>
<comment type="caution">
    <text evidence="2">The sequence shown here is derived from an EMBL/GenBank/DDBJ whole genome shotgun (WGS) entry which is preliminary data.</text>
</comment>
<dbReference type="InterPro" id="IPR002881">
    <property type="entry name" value="DUF58"/>
</dbReference>
<feature type="domain" description="DUF58" evidence="1">
    <location>
        <begin position="58"/>
        <end position="275"/>
    </location>
</feature>
<proteinExistence type="predicted"/>
<reference evidence="2 3" key="1">
    <citation type="submission" date="2024-04" db="EMBL/GenBank/DDBJ databases">
        <title>Draft genome sequence of Sessilibacter corallicola NBRC 116591.</title>
        <authorList>
            <person name="Miyakawa T."/>
            <person name="Kusuya Y."/>
            <person name="Miura T."/>
        </authorList>
    </citation>
    <scope>NUCLEOTIDE SEQUENCE [LARGE SCALE GENOMIC DNA]</scope>
    <source>
        <strain evidence="2 3">KU-00831-HH</strain>
    </source>
</reference>